<reference evidence="1" key="1">
    <citation type="submission" date="2022-04" db="EMBL/GenBank/DDBJ databases">
        <title>Genome of the entomopathogenic fungus Entomophthora muscae.</title>
        <authorList>
            <person name="Elya C."/>
            <person name="Lovett B.R."/>
            <person name="Lee E."/>
            <person name="Macias A.M."/>
            <person name="Hajek A.E."/>
            <person name="De Bivort B.L."/>
            <person name="Kasson M.T."/>
            <person name="De Fine Licht H.H."/>
            <person name="Stajich J.E."/>
        </authorList>
    </citation>
    <scope>NUCLEOTIDE SEQUENCE</scope>
    <source>
        <strain evidence="1">Berkeley</strain>
    </source>
</reference>
<proteinExistence type="predicted"/>
<protein>
    <submittedName>
        <fullName evidence="1">Uncharacterized protein</fullName>
    </submittedName>
</protein>
<sequence>MEEEDCGTPYHNFLPAPEYHPLLGVHHSMHATSAKKICATTPPLAPESFVLQASPAFVTSLPKHPLLPRPLKTVTKCLLNQLLLPRLLFLVVRKTLMLLHLVHQAPALLQASQSYSEAVKKANPDAAKEQIRKKSSAIHALTSHTKKVPTADCLQLVYIDGILFKPICKIKRNLIELGFNVCAHLIVNISFLDTSTCEILMTPNAATYFKYKIKEHALPSLHILKNFDLLRLLTLKHQVHSRPTWSTATLNMLTLSSIVRGCHLSSKSSPPH</sequence>
<evidence type="ECO:0000313" key="2">
    <source>
        <dbReference type="Proteomes" id="UP001165960"/>
    </source>
</evidence>
<dbReference type="EMBL" id="QTSX02005840">
    <property type="protein sequence ID" value="KAJ9056975.1"/>
    <property type="molecule type" value="Genomic_DNA"/>
</dbReference>
<name>A0ACC2S3S9_9FUNG</name>
<evidence type="ECO:0000313" key="1">
    <source>
        <dbReference type="EMBL" id="KAJ9056975.1"/>
    </source>
</evidence>
<dbReference type="Proteomes" id="UP001165960">
    <property type="component" value="Unassembled WGS sequence"/>
</dbReference>
<accession>A0ACC2S3S9</accession>
<comment type="caution">
    <text evidence="1">The sequence shown here is derived from an EMBL/GenBank/DDBJ whole genome shotgun (WGS) entry which is preliminary data.</text>
</comment>
<keyword evidence="2" id="KW-1185">Reference proteome</keyword>
<organism evidence="1 2">
    <name type="scientific">Entomophthora muscae</name>
    <dbReference type="NCBI Taxonomy" id="34485"/>
    <lineage>
        <taxon>Eukaryota</taxon>
        <taxon>Fungi</taxon>
        <taxon>Fungi incertae sedis</taxon>
        <taxon>Zoopagomycota</taxon>
        <taxon>Entomophthoromycotina</taxon>
        <taxon>Entomophthoromycetes</taxon>
        <taxon>Entomophthorales</taxon>
        <taxon>Entomophthoraceae</taxon>
        <taxon>Entomophthora</taxon>
    </lineage>
</organism>
<gene>
    <name evidence="1" type="ORF">DSO57_1026922</name>
</gene>